<dbReference type="SUPFAM" id="SSF52374">
    <property type="entry name" value="Nucleotidylyl transferase"/>
    <property type="match status" value="1"/>
</dbReference>
<name>A0A6D2JG33_9BRAS</name>
<dbReference type="SUPFAM" id="SSF50677">
    <property type="entry name" value="ValRS/IleRS/LeuRS editing domain"/>
    <property type="match status" value="1"/>
</dbReference>
<dbReference type="Gene3D" id="3.40.50.620">
    <property type="entry name" value="HUPs"/>
    <property type="match status" value="1"/>
</dbReference>
<keyword evidence="7" id="KW-0030">Aminoacyl-tRNA synthetase</keyword>
<dbReference type="GO" id="GO:0009791">
    <property type="term" value="P:post-embryonic development"/>
    <property type="evidence" value="ECO:0007669"/>
    <property type="project" value="UniProtKB-ARBA"/>
</dbReference>
<protein>
    <recommendedName>
        <fullName evidence="2">leucine--tRNA ligase</fullName>
        <ecNumber evidence="2">6.1.1.4</ecNumber>
    </recommendedName>
    <alternativeName>
        <fullName evidence="8">Leucyl-tRNA synthetase</fullName>
    </alternativeName>
</protein>
<dbReference type="InterPro" id="IPR001412">
    <property type="entry name" value="aa-tRNA-synth_I_CS"/>
</dbReference>
<evidence type="ECO:0000313" key="11">
    <source>
        <dbReference type="Proteomes" id="UP000467841"/>
    </source>
</evidence>
<dbReference type="InterPro" id="IPR014729">
    <property type="entry name" value="Rossmann-like_a/b/a_fold"/>
</dbReference>
<dbReference type="EMBL" id="CACVBM020001196">
    <property type="protein sequence ID" value="CAA7038676.1"/>
    <property type="molecule type" value="Genomic_DNA"/>
</dbReference>
<evidence type="ECO:0000256" key="7">
    <source>
        <dbReference type="ARBA" id="ARBA00023146"/>
    </source>
</evidence>
<dbReference type="InterPro" id="IPR002300">
    <property type="entry name" value="aa-tRNA-synth_Ia"/>
</dbReference>
<evidence type="ECO:0000256" key="8">
    <source>
        <dbReference type="ARBA" id="ARBA00030520"/>
    </source>
</evidence>
<keyword evidence="3" id="KW-0436">Ligase</keyword>
<accession>A0A6D2JG33</accession>
<evidence type="ECO:0000256" key="4">
    <source>
        <dbReference type="ARBA" id="ARBA00022741"/>
    </source>
</evidence>
<dbReference type="InterPro" id="IPR009008">
    <property type="entry name" value="Val/Leu/Ile-tRNA-synth_edit"/>
</dbReference>
<dbReference type="EC" id="6.1.1.4" evidence="2"/>
<dbReference type="GO" id="GO:0002161">
    <property type="term" value="F:aminoacyl-tRNA deacylase activity"/>
    <property type="evidence" value="ECO:0007669"/>
    <property type="project" value="InterPro"/>
</dbReference>
<dbReference type="AlphaFoldDB" id="A0A6D2JG33"/>
<dbReference type="Pfam" id="PF00133">
    <property type="entry name" value="tRNA-synt_1"/>
    <property type="match status" value="1"/>
</dbReference>
<gene>
    <name evidence="10" type="ORF">MERR_LOCUS25911</name>
</gene>
<evidence type="ECO:0000259" key="9">
    <source>
        <dbReference type="Pfam" id="PF00133"/>
    </source>
</evidence>
<evidence type="ECO:0000313" key="10">
    <source>
        <dbReference type="EMBL" id="CAA7038676.1"/>
    </source>
</evidence>
<keyword evidence="4" id="KW-0547">Nucleotide-binding</keyword>
<keyword evidence="5" id="KW-0067">ATP-binding</keyword>
<evidence type="ECO:0000256" key="6">
    <source>
        <dbReference type="ARBA" id="ARBA00022917"/>
    </source>
</evidence>
<dbReference type="PROSITE" id="PS00178">
    <property type="entry name" value="AA_TRNA_LIGASE_I"/>
    <property type="match status" value="1"/>
</dbReference>
<dbReference type="GO" id="GO:0005524">
    <property type="term" value="F:ATP binding"/>
    <property type="evidence" value="ECO:0007669"/>
    <property type="project" value="UniProtKB-KW"/>
</dbReference>
<reference evidence="10" key="1">
    <citation type="submission" date="2020-01" db="EMBL/GenBank/DDBJ databases">
        <authorList>
            <person name="Mishra B."/>
        </authorList>
    </citation>
    <scope>NUCLEOTIDE SEQUENCE [LARGE SCALE GENOMIC DNA]</scope>
</reference>
<proteinExistence type="inferred from homology"/>
<keyword evidence="6" id="KW-0648">Protein biosynthesis</keyword>
<evidence type="ECO:0000256" key="2">
    <source>
        <dbReference type="ARBA" id="ARBA00013164"/>
    </source>
</evidence>
<dbReference type="PANTHER" id="PTHR45794:SF1">
    <property type="entry name" value="LEUCINE--TRNA LIGASE, CYTOPLASMIC"/>
    <property type="match status" value="1"/>
</dbReference>
<keyword evidence="11" id="KW-1185">Reference proteome</keyword>
<evidence type="ECO:0000256" key="1">
    <source>
        <dbReference type="ARBA" id="ARBA00005594"/>
    </source>
</evidence>
<feature type="domain" description="Aminoacyl-tRNA synthetase class Ia" evidence="9">
    <location>
        <begin position="22"/>
        <end position="121"/>
    </location>
</feature>
<dbReference type="OrthoDB" id="10249672at2759"/>
<dbReference type="InterPro" id="IPR004493">
    <property type="entry name" value="Leu-tRNA-synth_Ia_arc/euk"/>
</dbReference>
<evidence type="ECO:0000256" key="3">
    <source>
        <dbReference type="ARBA" id="ARBA00022598"/>
    </source>
</evidence>
<dbReference type="Gene3D" id="3.90.740.10">
    <property type="entry name" value="Valyl/Leucyl/Isoleucyl-tRNA synthetase, editing domain"/>
    <property type="match status" value="1"/>
</dbReference>
<dbReference type="GO" id="GO:0048608">
    <property type="term" value="P:reproductive structure development"/>
    <property type="evidence" value="ECO:0007669"/>
    <property type="project" value="UniProtKB-ARBA"/>
</dbReference>
<comment type="caution">
    <text evidence="10">The sequence shown here is derived from an EMBL/GenBank/DDBJ whole genome shotgun (WGS) entry which is preliminary data.</text>
</comment>
<dbReference type="PANTHER" id="PTHR45794">
    <property type="entry name" value="LEUCYL-TRNA SYNTHETASE"/>
    <property type="match status" value="1"/>
</dbReference>
<comment type="similarity">
    <text evidence="1">Belongs to the class-I aminoacyl-tRNA synthetase family.</text>
</comment>
<evidence type="ECO:0000256" key="5">
    <source>
        <dbReference type="ARBA" id="ARBA00022840"/>
    </source>
</evidence>
<dbReference type="GO" id="GO:0006429">
    <property type="term" value="P:leucyl-tRNA aminoacylation"/>
    <property type="evidence" value="ECO:0007669"/>
    <property type="project" value="InterPro"/>
</dbReference>
<organism evidence="10 11">
    <name type="scientific">Microthlaspi erraticum</name>
    <dbReference type="NCBI Taxonomy" id="1685480"/>
    <lineage>
        <taxon>Eukaryota</taxon>
        <taxon>Viridiplantae</taxon>
        <taxon>Streptophyta</taxon>
        <taxon>Embryophyta</taxon>
        <taxon>Tracheophyta</taxon>
        <taxon>Spermatophyta</taxon>
        <taxon>Magnoliopsida</taxon>
        <taxon>eudicotyledons</taxon>
        <taxon>Gunneridae</taxon>
        <taxon>Pentapetalae</taxon>
        <taxon>rosids</taxon>
        <taxon>malvids</taxon>
        <taxon>Brassicales</taxon>
        <taxon>Brassicaceae</taxon>
        <taxon>Coluteocarpeae</taxon>
        <taxon>Microthlaspi</taxon>
    </lineage>
</organism>
<dbReference type="Proteomes" id="UP000467841">
    <property type="component" value="Unassembled WGS sequence"/>
</dbReference>
<sequence>MASDSISLARRDGLVEIERKAAKLWEEEQVFKAEARKEAGEKFFSSFPMPYMNDHLHMGHALSLSKADFACAYRRLRGANVLLPFAFHCSGNSIFESADRNTREHSEEYRIVLEKLAAGVKREEIRYSELPAWEVSRQNCANLRQLRDPFLYGAALGSTRYSQLKLTVLVDEPQEYLLIKIEVVKPFSVKLAPLEGKNVFLAATTPSPMFGKQSVRVSPDGKYGAYEINETDVFILTHRAADNLAYQNFSKIPRESSWLLDLTGYDLIGLPLRSPLAVDKIIYALPSRTILANKGTGIVTRGPNDAPSDEEIMLLIKDKLIESAEAVCRGQNPPSPGCPTAIFLILP</sequence>
<dbReference type="GO" id="GO:0004823">
    <property type="term" value="F:leucine-tRNA ligase activity"/>
    <property type="evidence" value="ECO:0007669"/>
    <property type="project" value="UniProtKB-EC"/>
</dbReference>